<feature type="compositionally biased region" description="Basic and acidic residues" evidence="1">
    <location>
        <begin position="109"/>
        <end position="123"/>
    </location>
</feature>
<name>A0A8S8ZRK3_SORMA</name>
<reference evidence="2 3" key="1">
    <citation type="submission" date="2017-07" db="EMBL/GenBank/DDBJ databases">
        <title>Genome sequence of the Sordaria macrospora wild type strain R19027.</title>
        <authorList>
            <person name="Nowrousian M."/>
            <person name="Teichert I."/>
            <person name="Kueck U."/>
        </authorList>
    </citation>
    <scope>NUCLEOTIDE SEQUENCE [LARGE SCALE GENOMIC DNA]</scope>
    <source>
        <strain evidence="2 3">R19027</strain>
        <tissue evidence="2">Mycelium</tissue>
    </source>
</reference>
<sequence>MSSTRSRIASVEDADDDGNIIQGTSRYAASVGSKDNSSSGRPRKEHKKSDSSPIVTNGQPDSDSTRQPRRSESFKTPRREREKSTHGTKRSNMSSSRPVPRHANTAGDLPRRGESQRTGRDNEASYYGVSPTMTTSSSRPPRPQTSAPRPGSYYGTGPTRPPPPSARYTAPGPPLHPPQFMPPSYPTGPPTWAGPGSMQPFPTPTPGSLSRQPTDYFSAQPVDPRLDAQLAALSLGTSPSRPRTAMAYRTSRALEYGEADFDEEPEKPMPRPSLSHRKPSRDEDARRMPPPVRSSTAHPSATPHRPPPAPATPGRRASRYADEDQAAGALFALSPTPYEYQAPAPAPSRARSKSRPRHQRRPSVSAGTYEDPDSRMEVATRHNRRHSYYGAVLQPSAARGNGYEEKIRQAAQYQTETIGGDTMPLTAESLRRAQRNGGSSRSTKSSEESRDESDYRHSASTRTTRSSGMPPEDVTIRVMKGRGAVLEVNGAKLKCSNGAEINISRNAITSGRNGSEKAYHDYEEDFDERQPRYIEDGRQQHYEERRPRAERSQTRARAASRARSRPRSMHYAGRDVDGTDYDYIPAYPEYPQDPPTYRY</sequence>
<organism evidence="2 3">
    <name type="scientific">Sordaria macrospora</name>
    <dbReference type="NCBI Taxonomy" id="5147"/>
    <lineage>
        <taxon>Eukaryota</taxon>
        <taxon>Fungi</taxon>
        <taxon>Dikarya</taxon>
        <taxon>Ascomycota</taxon>
        <taxon>Pezizomycotina</taxon>
        <taxon>Sordariomycetes</taxon>
        <taxon>Sordariomycetidae</taxon>
        <taxon>Sordariales</taxon>
        <taxon>Sordariaceae</taxon>
        <taxon>Sordaria</taxon>
    </lineage>
</organism>
<feature type="region of interest" description="Disordered" evidence="1">
    <location>
        <begin position="1"/>
        <end position="401"/>
    </location>
</feature>
<feature type="compositionally biased region" description="Polar residues" evidence="1">
    <location>
        <begin position="206"/>
        <end position="217"/>
    </location>
</feature>
<dbReference type="OMA" id="GRSNSYH"/>
<dbReference type="AlphaFoldDB" id="A0A8S8ZRK3"/>
<feature type="region of interest" description="Disordered" evidence="1">
    <location>
        <begin position="415"/>
        <end position="473"/>
    </location>
</feature>
<feature type="compositionally biased region" description="Basic and acidic residues" evidence="1">
    <location>
        <begin position="63"/>
        <end position="85"/>
    </location>
</feature>
<protein>
    <submittedName>
        <fullName evidence="2">Uncharacterized protein</fullName>
    </submittedName>
</protein>
<evidence type="ECO:0000313" key="3">
    <source>
        <dbReference type="Proteomes" id="UP000433876"/>
    </source>
</evidence>
<accession>A0A8S8ZRK3</accession>
<dbReference type="Proteomes" id="UP000433876">
    <property type="component" value="Unassembled WGS sequence"/>
</dbReference>
<dbReference type="EMBL" id="NMPR01000071">
    <property type="protein sequence ID" value="KAA8631680.1"/>
    <property type="molecule type" value="Genomic_DNA"/>
</dbReference>
<evidence type="ECO:0000256" key="1">
    <source>
        <dbReference type="SAM" id="MobiDB-lite"/>
    </source>
</evidence>
<proteinExistence type="predicted"/>
<feature type="compositionally biased region" description="Low complexity" evidence="1">
    <location>
        <begin position="130"/>
        <end position="158"/>
    </location>
</feature>
<gene>
    <name evidence="2" type="ORF">SMACR_02545</name>
</gene>
<feature type="compositionally biased region" description="Basic residues" evidence="1">
    <location>
        <begin position="350"/>
        <end position="361"/>
    </location>
</feature>
<evidence type="ECO:0000313" key="2">
    <source>
        <dbReference type="EMBL" id="KAA8631680.1"/>
    </source>
</evidence>
<feature type="compositionally biased region" description="Basic residues" evidence="1">
    <location>
        <begin position="558"/>
        <end position="568"/>
    </location>
</feature>
<feature type="compositionally biased region" description="Basic and acidic residues" evidence="1">
    <location>
        <begin position="537"/>
        <end position="553"/>
    </location>
</feature>
<feature type="compositionally biased region" description="Polar residues" evidence="1">
    <location>
        <begin position="21"/>
        <end position="40"/>
    </location>
</feature>
<comment type="caution">
    <text evidence="2">The sequence shown here is derived from an EMBL/GenBank/DDBJ whole genome shotgun (WGS) entry which is preliminary data.</text>
</comment>
<feature type="compositionally biased region" description="Pro residues" evidence="1">
    <location>
        <begin position="159"/>
        <end position="189"/>
    </location>
</feature>
<dbReference type="VEuPathDB" id="FungiDB:SMAC_02545"/>
<feature type="compositionally biased region" description="Basic and acidic residues" evidence="1">
    <location>
        <begin position="444"/>
        <end position="457"/>
    </location>
</feature>
<feature type="region of interest" description="Disordered" evidence="1">
    <location>
        <begin position="537"/>
        <end position="599"/>
    </location>
</feature>
<feature type="compositionally biased region" description="Low complexity" evidence="1">
    <location>
        <begin position="458"/>
        <end position="467"/>
    </location>
</feature>
<feature type="compositionally biased region" description="Polar residues" evidence="1">
    <location>
        <begin position="51"/>
        <end position="62"/>
    </location>
</feature>